<dbReference type="InterPro" id="IPR057084">
    <property type="entry name" value="Int_N"/>
</dbReference>
<dbReference type="AlphaFoldDB" id="Q2S7J9"/>
<evidence type="ECO:0000256" key="1">
    <source>
        <dbReference type="ARBA" id="ARBA00022908"/>
    </source>
</evidence>
<keyword evidence="3" id="KW-0233">DNA recombination</keyword>
<dbReference type="InterPro" id="IPR050090">
    <property type="entry name" value="Tyrosine_recombinase_XerCD"/>
</dbReference>
<dbReference type="InterPro" id="IPR013762">
    <property type="entry name" value="Integrase-like_cat_sf"/>
</dbReference>
<evidence type="ECO:0000313" key="9">
    <source>
        <dbReference type="Proteomes" id="UP000000238"/>
    </source>
</evidence>
<organism evidence="8 9">
    <name type="scientific">Hahella chejuensis (strain KCTC 2396)</name>
    <dbReference type="NCBI Taxonomy" id="349521"/>
    <lineage>
        <taxon>Bacteria</taxon>
        <taxon>Pseudomonadati</taxon>
        <taxon>Pseudomonadota</taxon>
        <taxon>Gammaproteobacteria</taxon>
        <taxon>Oceanospirillales</taxon>
        <taxon>Hahellaceae</taxon>
        <taxon>Hahella</taxon>
    </lineage>
</organism>
<dbReference type="PROSITE" id="PS51900">
    <property type="entry name" value="CB"/>
    <property type="match status" value="1"/>
</dbReference>
<feature type="domain" description="Core-binding (CB)" evidence="7">
    <location>
        <begin position="58"/>
        <end position="144"/>
    </location>
</feature>
<evidence type="ECO:0000256" key="3">
    <source>
        <dbReference type="ARBA" id="ARBA00023172"/>
    </source>
</evidence>
<evidence type="ECO:0000256" key="4">
    <source>
        <dbReference type="PROSITE-ProRule" id="PRU01248"/>
    </source>
</evidence>
<feature type="domain" description="Tyr recombinase" evidence="6">
    <location>
        <begin position="166"/>
        <end position="330"/>
    </location>
</feature>
<evidence type="ECO:0000259" key="7">
    <source>
        <dbReference type="PROSITE" id="PS51900"/>
    </source>
</evidence>
<protein>
    <submittedName>
        <fullName evidence="8">Integrase</fullName>
    </submittedName>
</protein>
<dbReference type="SUPFAM" id="SSF56349">
    <property type="entry name" value="DNA breaking-rejoining enzymes"/>
    <property type="match status" value="1"/>
</dbReference>
<name>Q2S7J9_HAHCH</name>
<dbReference type="EMBL" id="CP000155">
    <property type="protein sequence ID" value="ABC33375.1"/>
    <property type="molecule type" value="Genomic_DNA"/>
</dbReference>
<dbReference type="Proteomes" id="UP000000238">
    <property type="component" value="Chromosome"/>
</dbReference>
<proteinExistence type="predicted"/>
<reference evidence="8 9" key="1">
    <citation type="journal article" date="2005" name="Nucleic Acids Res.">
        <title>Genomic blueprint of Hahella chejuensis, a marine microbe producing an algicidal agent.</title>
        <authorList>
            <person name="Jeong H."/>
            <person name="Yim J.H."/>
            <person name="Lee C."/>
            <person name="Choi S.-H."/>
            <person name="Park Y.K."/>
            <person name="Yoon S.H."/>
            <person name="Hur C.-G."/>
            <person name="Kang H.-Y."/>
            <person name="Kim D."/>
            <person name="Lee H.H."/>
            <person name="Park K.H."/>
            <person name="Park S.-H."/>
            <person name="Park H.-S."/>
            <person name="Lee H.K."/>
            <person name="Oh T.K."/>
            <person name="Kim J.F."/>
        </authorList>
    </citation>
    <scope>NUCLEOTIDE SEQUENCE [LARGE SCALE GENOMIC DNA]</scope>
    <source>
        <strain evidence="8 9">KCTC 2396</strain>
    </source>
</reference>
<dbReference type="Pfam" id="PF00589">
    <property type="entry name" value="Phage_integrase"/>
    <property type="match status" value="1"/>
</dbReference>
<dbReference type="KEGG" id="hch:HCH_06750"/>
<dbReference type="CDD" id="cd00796">
    <property type="entry name" value="INT_Rci_Hp1_C"/>
    <property type="match status" value="1"/>
</dbReference>
<dbReference type="eggNOG" id="COG0582">
    <property type="taxonomic scope" value="Bacteria"/>
</dbReference>
<dbReference type="HOGENOM" id="CLU_027562_44_0_6"/>
<sequence length="337" mass="38417">MAFKKVATGWQVDIRPEGRGGKRVRKTFPKLQQAKQWEAEQKSKAYSGEWKAPTKDKRRLSDLVKTWHDLHGHTLKDADNRLHALKVLCEKLNNPIAKEFTAEDFLEYRRWRLTQKVKNSNRLVSANTVNHDHMYLSAVFNKLIKFGNWKLENPLKGVSKLRIDERDLTYLEKDQIRALLEALKKSRNPNVLAMSKICLATGARWGEAEKLNAEQIRHNKVHFVGTKNSKSRAVPISEELAVEILSGRAERGRLFRGAGSEEAFERAVKRAGLTLPHGQLTHILRHTFASHYMINDGNILKLKYILGHASLDMTIRYAKLAPAHLADAVSKNPLATL</sequence>
<evidence type="ECO:0000313" key="8">
    <source>
        <dbReference type="EMBL" id="ABC33375.1"/>
    </source>
</evidence>
<dbReference type="GO" id="GO:0003677">
    <property type="term" value="F:DNA binding"/>
    <property type="evidence" value="ECO:0007669"/>
    <property type="project" value="UniProtKB-UniRule"/>
</dbReference>
<dbReference type="OrthoDB" id="9057547at2"/>
<feature type="region of interest" description="Disordered" evidence="5">
    <location>
        <begin position="32"/>
        <end position="51"/>
    </location>
</feature>
<dbReference type="GO" id="GO:0015074">
    <property type="term" value="P:DNA integration"/>
    <property type="evidence" value="ECO:0007669"/>
    <property type="project" value="UniProtKB-KW"/>
</dbReference>
<gene>
    <name evidence="8" type="ordered locus">HCH_06750</name>
</gene>
<keyword evidence="1" id="KW-0229">DNA integration</keyword>
<dbReference type="Gene3D" id="1.10.443.10">
    <property type="entry name" value="Intergrase catalytic core"/>
    <property type="match status" value="1"/>
</dbReference>
<evidence type="ECO:0000256" key="2">
    <source>
        <dbReference type="ARBA" id="ARBA00023125"/>
    </source>
</evidence>
<dbReference type="STRING" id="349521.HCH_06750"/>
<dbReference type="PANTHER" id="PTHR30349">
    <property type="entry name" value="PHAGE INTEGRASE-RELATED"/>
    <property type="match status" value="1"/>
</dbReference>
<dbReference type="PANTHER" id="PTHR30349:SF93">
    <property type="entry name" value="FELS-2 PROPHAGE PROTEIN"/>
    <property type="match status" value="1"/>
</dbReference>
<keyword evidence="9" id="KW-1185">Reference proteome</keyword>
<dbReference type="RefSeq" id="WP_011400426.1">
    <property type="nucleotide sequence ID" value="NC_007645.1"/>
</dbReference>
<accession>Q2S7J9</accession>
<dbReference type="Pfam" id="PF24624">
    <property type="entry name" value="Int_N"/>
    <property type="match status" value="1"/>
</dbReference>
<dbReference type="InterPro" id="IPR002104">
    <property type="entry name" value="Integrase_catalytic"/>
</dbReference>
<dbReference type="InterPro" id="IPR011010">
    <property type="entry name" value="DNA_brk_join_enz"/>
</dbReference>
<dbReference type="GO" id="GO:0006310">
    <property type="term" value="P:DNA recombination"/>
    <property type="evidence" value="ECO:0007669"/>
    <property type="project" value="UniProtKB-KW"/>
</dbReference>
<evidence type="ECO:0000259" key="6">
    <source>
        <dbReference type="PROSITE" id="PS51898"/>
    </source>
</evidence>
<evidence type="ECO:0000256" key="5">
    <source>
        <dbReference type="SAM" id="MobiDB-lite"/>
    </source>
</evidence>
<keyword evidence="2 4" id="KW-0238">DNA-binding</keyword>
<dbReference type="PROSITE" id="PS51898">
    <property type="entry name" value="TYR_RECOMBINASE"/>
    <property type="match status" value="1"/>
</dbReference>
<dbReference type="InterPro" id="IPR044068">
    <property type="entry name" value="CB"/>
</dbReference>